<evidence type="ECO:0000259" key="2">
    <source>
        <dbReference type="Pfam" id="PF04715"/>
    </source>
</evidence>
<dbReference type="Proteomes" id="UP001501004">
    <property type="component" value="Unassembled WGS sequence"/>
</dbReference>
<dbReference type="InterPro" id="IPR005801">
    <property type="entry name" value="ADC_synthase"/>
</dbReference>
<dbReference type="Pfam" id="PF00425">
    <property type="entry name" value="Chorismate_bind"/>
    <property type="match status" value="1"/>
</dbReference>
<dbReference type="InterPro" id="IPR015890">
    <property type="entry name" value="Chorismate_C"/>
</dbReference>
<evidence type="ECO:0008006" key="5">
    <source>
        <dbReference type="Google" id="ProtNLM"/>
    </source>
</evidence>
<dbReference type="RefSeq" id="WP_344755754.1">
    <property type="nucleotide sequence ID" value="NZ_BAABAE010000003.1"/>
</dbReference>
<dbReference type="PANTHER" id="PTHR11236:SF18">
    <property type="entry name" value="AMINODEOXYCHORISMATE SYNTHASE"/>
    <property type="match status" value="1"/>
</dbReference>
<dbReference type="InterPro" id="IPR019999">
    <property type="entry name" value="Anth_synth_I-like"/>
</dbReference>
<dbReference type="InterPro" id="IPR006805">
    <property type="entry name" value="Anth_synth_I_N"/>
</dbReference>
<dbReference type="SUPFAM" id="SSF56322">
    <property type="entry name" value="ADC synthase"/>
    <property type="match status" value="1"/>
</dbReference>
<gene>
    <name evidence="3" type="ORF">GCM10022239_17360</name>
</gene>
<dbReference type="PANTHER" id="PTHR11236">
    <property type="entry name" value="AMINOBENZOATE/ANTHRANILATE SYNTHASE"/>
    <property type="match status" value="1"/>
</dbReference>
<name>A0ABP7FL76_9MICO</name>
<evidence type="ECO:0000313" key="4">
    <source>
        <dbReference type="Proteomes" id="UP001501004"/>
    </source>
</evidence>
<keyword evidence="4" id="KW-1185">Reference proteome</keyword>
<protein>
    <recommendedName>
        <fullName evidence="5">Aminodeoxychorismate synthase</fullName>
    </recommendedName>
</protein>
<comment type="caution">
    <text evidence="3">The sequence shown here is derived from an EMBL/GenBank/DDBJ whole genome shotgun (WGS) entry which is preliminary data.</text>
</comment>
<accession>A0ABP7FL76</accession>
<dbReference type="Gene3D" id="3.60.120.10">
    <property type="entry name" value="Anthranilate synthase"/>
    <property type="match status" value="1"/>
</dbReference>
<feature type="domain" description="Anthranilate synthase component I N-terminal" evidence="2">
    <location>
        <begin position="13"/>
        <end position="146"/>
    </location>
</feature>
<evidence type="ECO:0000313" key="3">
    <source>
        <dbReference type="EMBL" id="GAA3742337.1"/>
    </source>
</evidence>
<sequence length="479" mass="51117">MRRRVIATPRSEWVDPAVAFQALCRGDLPAFWLDSGVSATTGWSYLGVASRTVTASIEGGSLTEWPSGARRDGTVLDFLREELGPGIEADDTAGTGPFRLGWVGWLGYELHAQAMGTGIRRPSRYPDAALMFVDRALAFDHATRTVSLVALGEDWTGDLAAWRGATEAALSPPFVRDFRRNGMGQSAQDRAQTARWAYADSDYLAKIAACQRAIAAGDAYQLCLTTEVRLDAHPDPVDTYLRLRELSPSHHGGFVRIGGVSLLSSSPEQFLSVSAPEPGSRSRIVESKPIKGTRRRGTTPEEDAALRAELLSSDKERAENLMIVDLMRNDIGRISEVGSVTVPGLLAVETYAQVHQLVSTVRGVLAAGLDPVDAVAACFPAGSMTGAPKHSAVLTLDGLEERPRGIYSGAFGYFGLDGRIDLAMVIRSIVLDADGATVGTGGGITALSVPEEELEEVRIKAAALLRVLGAAEDGSPRSK</sequence>
<proteinExistence type="predicted"/>
<feature type="domain" description="Chorismate-utilising enzyme C-terminal" evidence="1">
    <location>
        <begin position="201"/>
        <end position="460"/>
    </location>
</feature>
<dbReference type="PRINTS" id="PR00095">
    <property type="entry name" value="ANTSNTHASEI"/>
</dbReference>
<reference evidence="4" key="1">
    <citation type="journal article" date="2019" name="Int. J. Syst. Evol. Microbiol.">
        <title>The Global Catalogue of Microorganisms (GCM) 10K type strain sequencing project: providing services to taxonomists for standard genome sequencing and annotation.</title>
        <authorList>
            <consortium name="The Broad Institute Genomics Platform"/>
            <consortium name="The Broad Institute Genome Sequencing Center for Infectious Disease"/>
            <person name="Wu L."/>
            <person name="Ma J."/>
        </authorList>
    </citation>
    <scope>NUCLEOTIDE SEQUENCE [LARGE SCALE GENOMIC DNA]</scope>
    <source>
        <strain evidence="4">JCM 16949</strain>
    </source>
</reference>
<dbReference type="EMBL" id="BAABAE010000003">
    <property type="protein sequence ID" value="GAA3742337.1"/>
    <property type="molecule type" value="Genomic_DNA"/>
</dbReference>
<dbReference type="Pfam" id="PF04715">
    <property type="entry name" value="Anth_synt_I_N"/>
    <property type="match status" value="1"/>
</dbReference>
<organism evidence="3 4">
    <name type="scientific">Leifsonella bigeumensis</name>
    <dbReference type="NCBI Taxonomy" id="433643"/>
    <lineage>
        <taxon>Bacteria</taxon>
        <taxon>Bacillati</taxon>
        <taxon>Actinomycetota</taxon>
        <taxon>Actinomycetes</taxon>
        <taxon>Micrococcales</taxon>
        <taxon>Microbacteriaceae</taxon>
        <taxon>Leifsonella</taxon>
    </lineage>
</organism>
<evidence type="ECO:0000259" key="1">
    <source>
        <dbReference type="Pfam" id="PF00425"/>
    </source>
</evidence>